<keyword evidence="8 16" id="KW-0328">Glycosyltransferase</keyword>
<organism evidence="18 19">
    <name type="scientific">Alkalithermobacter paradoxus</name>
    <dbReference type="NCBI Taxonomy" id="29349"/>
    <lineage>
        <taxon>Bacteria</taxon>
        <taxon>Bacillati</taxon>
        <taxon>Bacillota</taxon>
        <taxon>Clostridia</taxon>
        <taxon>Peptostreptococcales</taxon>
        <taxon>Tepidibacteraceae</taxon>
        <taxon>Alkalithermobacter</taxon>
    </lineage>
</organism>
<evidence type="ECO:0000256" key="7">
    <source>
        <dbReference type="ARBA" id="ARBA00022490"/>
    </source>
</evidence>
<comment type="similarity">
    <text evidence="6 16">Belongs to the purine/pyrimidine phosphoribosyltransferase family.</text>
</comment>
<evidence type="ECO:0000256" key="5">
    <source>
        <dbReference type="ARBA" id="ARBA00004676"/>
    </source>
</evidence>
<dbReference type="SUPFAM" id="SSF53271">
    <property type="entry name" value="PRTase-like"/>
    <property type="match status" value="1"/>
</dbReference>
<evidence type="ECO:0000256" key="16">
    <source>
        <dbReference type="RuleBase" id="RU364099"/>
    </source>
</evidence>
<dbReference type="PANTHER" id="PTHR43340:SF1">
    <property type="entry name" value="HYPOXANTHINE PHOSPHORIBOSYLTRANSFERASE"/>
    <property type="match status" value="1"/>
</dbReference>
<dbReference type="GO" id="GO:0005829">
    <property type="term" value="C:cytosol"/>
    <property type="evidence" value="ECO:0007669"/>
    <property type="project" value="TreeGrafter"/>
</dbReference>
<dbReference type="FunFam" id="3.40.50.2020:FF:000006">
    <property type="entry name" value="Hypoxanthine phosphoribosyltransferase"/>
    <property type="match status" value="1"/>
</dbReference>
<comment type="catalytic activity">
    <reaction evidence="15">
        <text>IMP + diphosphate = hypoxanthine + 5-phospho-alpha-D-ribose 1-diphosphate</text>
        <dbReference type="Rhea" id="RHEA:17973"/>
        <dbReference type="ChEBI" id="CHEBI:17368"/>
        <dbReference type="ChEBI" id="CHEBI:33019"/>
        <dbReference type="ChEBI" id="CHEBI:58017"/>
        <dbReference type="ChEBI" id="CHEBI:58053"/>
        <dbReference type="EC" id="2.4.2.8"/>
    </reaction>
    <physiologicalReaction direction="right-to-left" evidence="15">
        <dbReference type="Rhea" id="RHEA:17975"/>
    </physiologicalReaction>
</comment>
<dbReference type="InterPro" id="IPR000836">
    <property type="entry name" value="PRTase_dom"/>
</dbReference>
<keyword evidence="13 16" id="KW-0460">Magnesium</keyword>
<dbReference type="GO" id="GO:0046100">
    <property type="term" value="P:hypoxanthine metabolic process"/>
    <property type="evidence" value="ECO:0007669"/>
    <property type="project" value="TreeGrafter"/>
</dbReference>
<evidence type="ECO:0000256" key="13">
    <source>
        <dbReference type="ARBA" id="ARBA00022842"/>
    </source>
</evidence>
<dbReference type="GO" id="GO:0032264">
    <property type="term" value="P:IMP salvage"/>
    <property type="evidence" value="ECO:0007669"/>
    <property type="project" value="UniProtKB-UniPathway"/>
</dbReference>
<dbReference type="OrthoDB" id="9802824at2"/>
<dbReference type="Gene3D" id="3.40.50.2020">
    <property type="match status" value="1"/>
</dbReference>
<keyword evidence="10 16" id="KW-0479">Metal-binding</keyword>
<evidence type="ECO:0000256" key="1">
    <source>
        <dbReference type="ARBA" id="ARBA00001946"/>
    </source>
</evidence>
<feature type="domain" description="Phosphoribosyltransferase" evidence="17">
    <location>
        <begin position="14"/>
        <end position="157"/>
    </location>
</feature>
<dbReference type="GO" id="GO:0000287">
    <property type="term" value="F:magnesium ion binding"/>
    <property type="evidence" value="ECO:0007669"/>
    <property type="project" value="TreeGrafter"/>
</dbReference>
<evidence type="ECO:0000313" key="19">
    <source>
        <dbReference type="Proteomes" id="UP000190140"/>
    </source>
</evidence>
<dbReference type="NCBIfam" id="TIGR01203">
    <property type="entry name" value="HGPRTase"/>
    <property type="match status" value="1"/>
</dbReference>
<dbReference type="AlphaFoldDB" id="A0A1V4IAD0"/>
<keyword evidence="12 16" id="KW-0547">Nucleotide-binding</keyword>
<evidence type="ECO:0000256" key="4">
    <source>
        <dbReference type="ARBA" id="ARBA00004669"/>
    </source>
</evidence>
<keyword evidence="7 16" id="KW-0963">Cytoplasm</keyword>
<comment type="function">
    <text evidence="2">Purine salvage pathway enzyme that catalyzes the transfer of the ribosyl-5-phosphate group from 5-phospho-alpha-D-ribose 1-diphosphate (PRPP) to the N9 position of the 6-oxopurines hypoxanthine and guanine to form the corresponding ribonucleotides IMP (inosine 5'-monophosphate) and GMP (guanosine 5'-monophosphate), with the release of PPi.</text>
</comment>
<comment type="subcellular location">
    <subcellularLocation>
        <location evidence="3 16">Cytoplasm</location>
    </subcellularLocation>
</comment>
<reference evidence="18 19" key="1">
    <citation type="submission" date="2017-03" db="EMBL/GenBank/DDBJ databases">
        <title>Genome sequence of Clostridium thermoalcaliphilum DSM 7309.</title>
        <authorList>
            <person name="Poehlein A."/>
            <person name="Daniel R."/>
        </authorList>
    </citation>
    <scope>NUCLEOTIDE SEQUENCE [LARGE SCALE GENOMIC DNA]</scope>
    <source>
        <strain evidence="18 19">DSM 7309</strain>
    </source>
</reference>
<comment type="cofactor">
    <cofactor evidence="1 16">
        <name>Mg(2+)</name>
        <dbReference type="ChEBI" id="CHEBI:18420"/>
    </cofactor>
</comment>
<dbReference type="InterPro" id="IPR005904">
    <property type="entry name" value="Hxn_phspho_trans"/>
</dbReference>
<dbReference type="GO" id="GO:0006166">
    <property type="term" value="P:purine ribonucleoside salvage"/>
    <property type="evidence" value="ECO:0007669"/>
    <property type="project" value="UniProtKB-KW"/>
</dbReference>
<dbReference type="STRING" id="29349.CLOTH_01120"/>
<evidence type="ECO:0000256" key="12">
    <source>
        <dbReference type="ARBA" id="ARBA00022741"/>
    </source>
</evidence>
<dbReference type="PANTHER" id="PTHR43340">
    <property type="entry name" value="HYPOXANTHINE-GUANINE PHOSPHORIBOSYLTRANSFERASE"/>
    <property type="match status" value="1"/>
</dbReference>
<accession>A0A1V4IAD0</accession>
<protein>
    <recommendedName>
        <fullName evidence="16">Hypoxanthine phosphoribosyltransferase</fullName>
        <ecNumber evidence="16">2.4.2.8</ecNumber>
    </recommendedName>
</protein>
<evidence type="ECO:0000256" key="8">
    <source>
        <dbReference type="ARBA" id="ARBA00022676"/>
    </source>
</evidence>
<dbReference type="EC" id="2.4.2.8" evidence="16"/>
<evidence type="ECO:0000256" key="14">
    <source>
        <dbReference type="ARBA" id="ARBA00048811"/>
    </source>
</evidence>
<comment type="catalytic activity">
    <reaction evidence="14">
        <text>GMP + diphosphate = guanine + 5-phospho-alpha-D-ribose 1-diphosphate</text>
        <dbReference type="Rhea" id="RHEA:25424"/>
        <dbReference type="ChEBI" id="CHEBI:16235"/>
        <dbReference type="ChEBI" id="CHEBI:33019"/>
        <dbReference type="ChEBI" id="CHEBI:58017"/>
        <dbReference type="ChEBI" id="CHEBI:58115"/>
        <dbReference type="EC" id="2.4.2.8"/>
    </reaction>
    <physiologicalReaction direction="right-to-left" evidence="14">
        <dbReference type="Rhea" id="RHEA:25426"/>
    </physiologicalReaction>
</comment>
<dbReference type="RefSeq" id="WP_079410157.1">
    <property type="nucleotide sequence ID" value="NZ_MZGW01000001.1"/>
</dbReference>
<proteinExistence type="inferred from homology"/>
<dbReference type="UniPathway" id="UPA00591">
    <property type="reaction ID" value="UER00648"/>
</dbReference>
<dbReference type="EMBL" id="MZGW01000001">
    <property type="protein sequence ID" value="OPJ56830.1"/>
    <property type="molecule type" value="Genomic_DNA"/>
</dbReference>
<dbReference type="CDD" id="cd06223">
    <property type="entry name" value="PRTases_typeI"/>
    <property type="match status" value="1"/>
</dbReference>
<keyword evidence="9 16" id="KW-0808">Transferase</keyword>
<evidence type="ECO:0000256" key="15">
    <source>
        <dbReference type="ARBA" id="ARBA00049402"/>
    </source>
</evidence>
<keyword evidence="19" id="KW-1185">Reference proteome</keyword>
<dbReference type="InterPro" id="IPR029057">
    <property type="entry name" value="PRTase-like"/>
</dbReference>
<comment type="caution">
    <text evidence="18">The sequence shown here is derived from an EMBL/GenBank/DDBJ whole genome shotgun (WGS) entry which is preliminary data.</text>
</comment>
<dbReference type="Pfam" id="PF00156">
    <property type="entry name" value="Pribosyltran"/>
    <property type="match status" value="1"/>
</dbReference>
<sequence>MYKVTDILISKEDIDKKVYEIAKKIESDYKGEELLLIGVLKGAFVFISDLIRHIDLDVSLDFMAVSSYGMATKTSGTVKILKDLDVDIENKNILIVEDIIDTGLTLKYLSDNLKSRNPKSMKICTLLDKPERRECHLDIDYVGFEIPDKFIVGYGIDCGEKFRNLPYIGVVGE</sequence>
<evidence type="ECO:0000256" key="6">
    <source>
        <dbReference type="ARBA" id="ARBA00008391"/>
    </source>
</evidence>
<evidence type="ECO:0000313" key="18">
    <source>
        <dbReference type="EMBL" id="OPJ56830.1"/>
    </source>
</evidence>
<dbReference type="Proteomes" id="UP000190140">
    <property type="component" value="Unassembled WGS sequence"/>
</dbReference>
<dbReference type="GO" id="GO:0052657">
    <property type="term" value="F:guanine phosphoribosyltransferase activity"/>
    <property type="evidence" value="ECO:0007669"/>
    <property type="project" value="UniProtKB-ARBA"/>
</dbReference>
<dbReference type="GO" id="GO:0000166">
    <property type="term" value="F:nucleotide binding"/>
    <property type="evidence" value="ECO:0007669"/>
    <property type="project" value="UniProtKB-KW"/>
</dbReference>
<evidence type="ECO:0000256" key="9">
    <source>
        <dbReference type="ARBA" id="ARBA00022679"/>
    </source>
</evidence>
<evidence type="ECO:0000256" key="2">
    <source>
        <dbReference type="ARBA" id="ARBA00002049"/>
    </source>
</evidence>
<evidence type="ECO:0000256" key="10">
    <source>
        <dbReference type="ARBA" id="ARBA00022723"/>
    </source>
</evidence>
<dbReference type="GO" id="GO:0004422">
    <property type="term" value="F:hypoxanthine phosphoribosyltransferase activity"/>
    <property type="evidence" value="ECO:0007669"/>
    <property type="project" value="InterPro"/>
</dbReference>
<evidence type="ECO:0000256" key="3">
    <source>
        <dbReference type="ARBA" id="ARBA00004496"/>
    </source>
</evidence>
<comment type="pathway">
    <text evidence="4 16">Purine metabolism; IMP biosynthesis via salvage pathway; IMP from hypoxanthine: step 1/1.</text>
</comment>
<evidence type="ECO:0000256" key="11">
    <source>
        <dbReference type="ARBA" id="ARBA00022726"/>
    </source>
</evidence>
<dbReference type="GO" id="GO:0006178">
    <property type="term" value="P:guanine salvage"/>
    <property type="evidence" value="ECO:0007669"/>
    <property type="project" value="TreeGrafter"/>
</dbReference>
<gene>
    <name evidence="18" type="primary">hpt_1</name>
    <name evidence="18" type="ORF">CLOTH_01120</name>
</gene>
<name>A0A1V4IAD0_9FIRM</name>
<keyword evidence="11 16" id="KW-0660">Purine salvage</keyword>
<dbReference type="GO" id="GO:0032263">
    <property type="term" value="P:GMP salvage"/>
    <property type="evidence" value="ECO:0007669"/>
    <property type="project" value="TreeGrafter"/>
</dbReference>
<evidence type="ECO:0000259" key="17">
    <source>
        <dbReference type="Pfam" id="PF00156"/>
    </source>
</evidence>
<dbReference type="InterPro" id="IPR050408">
    <property type="entry name" value="HGPRT"/>
</dbReference>
<comment type="pathway">
    <text evidence="5">Purine metabolism; GMP biosynthesis via salvage pathway; GMP from guanine: step 1/1.</text>
</comment>